<gene>
    <name evidence="2" type="ORF">J2S90_004734</name>
    <name evidence="3" type="ORF">J2S93_004409</name>
</gene>
<feature type="transmembrane region" description="Helical" evidence="1">
    <location>
        <begin position="6"/>
        <end position="25"/>
    </location>
</feature>
<dbReference type="Proteomes" id="UP001230951">
    <property type="component" value="Unassembled WGS sequence"/>
</dbReference>
<accession>A0AAW8DN48</accession>
<keyword evidence="1" id="KW-0472">Membrane</keyword>
<evidence type="ECO:0000256" key="1">
    <source>
        <dbReference type="SAM" id="Phobius"/>
    </source>
</evidence>
<reference evidence="2 4" key="1">
    <citation type="submission" date="2023-07" db="EMBL/GenBank/DDBJ databases">
        <title>Sorghum-associated microbial communities from plants grown in Nebraska, USA.</title>
        <authorList>
            <person name="Schachtman D."/>
        </authorList>
    </citation>
    <scope>NUCLEOTIDE SEQUENCE</scope>
    <source>
        <strain evidence="2">DS1006</strain>
        <strain evidence="3 4">DS1016</strain>
    </source>
</reference>
<dbReference type="EMBL" id="JAUSTF010000018">
    <property type="protein sequence ID" value="MDQ0182950.1"/>
    <property type="molecule type" value="Genomic_DNA"/>
</dbReference>
<evidence type="ECO:0000313" key="3">
    <source>
        <dbReference type="EMBL" id="MDQ0182950.1"/>
    </source>
</evidence>
<keyword evidence="1" id="KW-1133">Transmembrane helix</keyword>
<sequence>MADVAVVGIFVVSMGIVMWIAHLLGKIVDGDGPVSGQ</sequence>
<dbReference type="Proteomes" id="UP001242995">
    <property type="component" value="Unassembled WGS sequence"/>
</dbReference>
<comment type="caution">
    <text evidence="2">The sequence shown here is derived from an EMBL/GenBank/DDBJ whole genome shotgun (WGS) entry which is preliminary data.</text>
</comment>
<dbReference type="AlphaFoldDB" id="A0AAW8DN48"/>
<organism evidence="2 5">
    <name type="scientific">Arthrobacter bambusae</name>
    <dbReference type="NCBI Taxonomy" id="1338426"/>
    <lineage>
        <taxon>Bacteria</taxon>
        <taxon>Bacillati</taxon>
        <taxon>Actinomycetota</taxon>
        <taxon>Actinomycetes</taxon>
        <taxon>Micrococcales</taxon>
        <taxon>Micrococcaceae</taxon>
        <taxon>Arthrobacter</taxon>
    </lineage>
</organism>
<keyword evidence="1" id="KW-0812">Transmembrane</keyword>
<evidence type="ECO:0008006" key="6">
    <source>
        <dbReference type="Google" id="ProtNLM"/>
    </source>
</evidence>
<name>A0AAW8DN48_9MICC</name>
<keyword evidence="4" id="KW-1185">Reference proteome</keyword>
<evidence type="ECO:0000313" key="4">
    <source>
        <dbReference type="Proteomes" id="UP001230951"/>
    </source>
</evidence>
<evidence type="ECO:0000313" key="5">
    <source>
        <dbReference type="Proteomes" id="UP001242995"/>
    </source>
</evidence>
<evidence type="ECO:0000313" key="2">
    <source>
        <dbReference type="EMBL" id="MDP9907739.1"/>
    </source>
</evidence>
<dbReference type="EMBL" id="JAUSRG010000026">
    <property type="protein sequence ID" value="MDP9907739.1"/>
    <property type="molecule type" value="Genomic_DNA"/>
</dbReference>
<proteinExistence type="predicted"/>
<protein>
    <recommendedName>
        <fullName evidence="6">Methionine/alanine importer small subunit</fullName>
    </recommendedName>
</protein>